<evidence type="ECO:0000313" key="2">
    <source>
        <dbReference type="Proteomes" id="UP000315439"/>
    </source>
</evidence>
<reference evidence="1 2" key="1">
    <citation type="submission" date="2019-07" db="EMBL/GenBank/DDBJ databases">
        <title>Draft genome for Aliikangiella sp. M105.</title>
        <authorList>
            <person name="Wang G."/>
        </authorList>
    </citation>
    <scope>NUCLEOTIDE SEQUENCE [LARGE SCALE GENOMIC DNA]</scope>
    <source>
        <strain evidence="1 2">M105</strain>
    </source>
</reference>
<protein>
    <submittedName>
        <fullName evidence="1">Uncharacterized protein</fullName>
    </submittedName>
</protein>
<comment type="caution">
    <text evidence="1">The sequence shown here is derived from an EMBL/GenBank/DDBJ whole genome shotgun (WGS) entry which is preliminary data.</text>
</comment>
<organism evidence="1 2">
    <name type="scientific">Aliikangiella coralliicola</name>
    <dbReference type="NCBI Taxonomy" id="2592383"/>
    <lineage>
        <taxon>Bacteria</taxon>
        <taxon>Pseudomonadati</taxon>
        <taxon>Pseudomonadota</taxon>
        <taxon>Gammaproteobacteria</taxon>
        <taxon>Oceanospirillales</taxon>
        <taxon>Pleioneaceae</taxon>
        <taxon>Aliikangiella</taxon>
    </lineage>
</organism>
<dbReference type="AlphaFoldDB" id="A0A545U097"/>
<proteinExistence type="predicted"/>
<dbReference type="Proteomes" id="UP000315439">
    <property type="component" value="Unassembled WGS sequence"/>
</dbReference>
<keyword evidence="2" id="KW-1185">Reference proteome</keyword>
<name>A0A545U097_9GAMM</name>
<evidence type="ECO:0000313" key="1">
    <source>
        <dbReference type="EMBL" id="TQV82853.1"/>
    </source>
</evidence>
<gene>
    <name evidence="1" type="ORF">FLL46_24090</name>
</gene>
<dbReference type="EMBL" id="VIKS01000015">
    <property type="protein sequence ID" value="TQV82853.1"/>
    <property type="molecule type" value="Genomic_DNA"/>
</dbReference>
<dbReference type="RefSeq" id="WP_142934531.1">
    <property type="nucleotide sequence ID" value="NZ_ML660171.1"/>
</dbReference>
<sequence length="110" mass="12730">MEQYIQFDATDLKRALQNAFAPVARNHHGRLDEKATFRNVEVLQGKGNKEGRLRIQFIAEGDFGIKFEVEVVELMKDYQKYIDGVMEDLANALLDAKQNRKKEKPIILLH</sequence>
<accession>A0A545U097</accession>